<dbReference type="AlphaFoldDB" id="A0A2G5U357"/>
<comment type="caution">
    <text evidence="2">The sequence shown here is derived from an EMBL/GenBank/DDBJ whole genome shotgun (WGS) entry which is preliminary data.</text>
</comment>
<keyword evidence="3" id="KW-1185">Reference proteome</keyword>
<accession>A0A2G5U357</accession>
<evidence type="ECO:0000313" key="3">
    <source>
        <dbReference type="Proteomes" id="UP000230233"/>
    </source>
</evidence>
<reference evidence="3" key="1">
    <citation type="submission" date="2017-10" db="EMBL/GenBank/DDBJ databases">
        <title>Rapid genome shrinkage in a self-fertile nematode reveals novel sperm competition proteins.</title>
        <authorList>
            <person name="Yin D."/>
            <person name="Schwarz E.M."/>
            <person name="Thomas C.G."/>
            <person name="Felde R.L."/>
            <person name="Korf I.F."/>
            <person name="Cutter A.D."/>
            <person name="Schartner C.M."/>
            <person name="Ralston E.J."/>
            <person name="Meyer B.J."/>
            <person name="Haag E.S."/>
        </authorList>
    </citation>
    <scope>NUCLEOTIDE SEQUENCE [LARGE SCALE GENOMIC DNA]</scope>
    <source>
        <strain evidence="3">JU1422</strain>
    </source>
</reference>
<keyword evidence="1" id="KW-0175">Coiled coil</keyword>
<name>A0A2G5U357_9PELO</name>
<dbReference type="OrthoDB" id="10331629at2759"/>
<proteinExistence type="predicted"/>
<dbReference type="EMBL" id="PDUG01000004">
    <property type="protein sequence ID" value="PIC33977.1"/>
    <property type="molecule type" value="Genomic_DNA"/>
</dbReference>
<gene>
    <name evidence="2" type="primary">Cni-C06E4.8</name>
    <name evidence="2" type="synonym">Cnig_chr_IV.g13765</name>
    <name evidence="2" type="ORF">B9Z55_013765</name>
</gene>
<dbReference type="Proteomes" id="UP000230233">
    <property type="component" value="Chromosome IV"/>
</dbReference>
<evidence type="ECO:0000313" key="2">
    <source>
        <dbReference type="EMBL" id="PIC33977.1"/>
    </source>
</evidence>
<organism evidence="2 3">
    <name type="scientific">Caenorhabditis nigoni</name>
    <dbReference type="NCBI Taxonomy" id="1611254"/>
    <lineage>
        <taxon>Eukaryota</taxon>
        <taxon>Metazoa</taxon>
        <taxon>Ecdysozoa</taxon>
        <taxon>Nematoda</taxon>
        <taxon>Chromadorea</taxon>
        <taxon>Rhabditida</taxon>
        <taxon>Rhabditina</taxon>
        <taxon>Rhabditomorpha</taxon>
        <taxon>Rhabditoidea</taxon>
        <taxon>Rhabditidae</taxon>
        <taxon>Peloderinae</taxon>
        <taxon>Caenorhabditis</taxon>
    </lineage>
</organism>
<evidence type="ECO:0000256" key="1">
    <source>
        <dbReference type="SAM" id="Coils"/>
    </source>
</evidence>
<protein>
    <submittedName>
        <fullName evidence="2">Uncharacterized protein</fullName>
    </submittedName>
</protein>
<feature type="coiled-coil region" evidence="1">
    <location>
        <begin position="54"/>
        <end position="111"/>
    </location>
</feature>
<sequence length="293" mass="35319">MVTIVELEEENEEIETLAVKKQILLEQSGDVLEEIHNTRELMMEEFERLHIETLMSYQEKIEKEAQEYEQIYEETKLFIEEETMELQTEFCEFLEEMIEEKEKLMELTMQEKEYRKLTDVIFEIIQNWTDIDFIFSQILGMREAQNVVKDTWSEETDPQVVKILDRINQRIMGKVQTIWRLHESNSEKLDGVLEKIEEFLDFMELGYNDISRSIFIVALNSMRNIPFNTLENQNLTDDDVNNIKESVQDIRDFLSYVPLCQLRPRKSLRQFLWNEIDSYQRDNDIFFDLENCK</sequence>